<name>A0ABY5HQD5_9SPIR</name>
<keyword evidence="2" id="KW-1185">Reference proteome</keyword>
<dbReference type="InterPro" id="IPR056958">
    <property type="entry name" value="Phage_tail_tube_init_put"/>
</dbReference>
<dbReference type="Pfam" id="PF23980">
    <property type="entry name" value="Phage_tail_tube_init"/>
    <property type="match status" value="1"/>
</dbReference>
<organism evidence="1 2">
    <name type="scientific">Treponema putidum</name>
    <dbReference type="NCBI Taxonomy" id="221027"/>
    <lineage>
        <taxon>Bacteria</taxon>
        <taxon>Pseudomonadati</taxon>
        <taxon>Spirochaetota</taxon>
        <taxon>Spirochaetia</taxon>
        <taxon>Spirochaetales</taxon>
        <taxon>Treponemataceae</taxon>
        <taxon>Treponema</taxon>
    </lineage>
</organism>
<evidence type="ECO:0000313" key="1">
    <source>
        <dbReference type="EMBL" id="UTY27656.1"/>
    </source>
</evidence>
<dbReference type="EMBL" id="CP038802">
    <property type="protein sequence ID" value="UTY27656.1"/>
    <property type="molecule type" value="Genomic_DNA"/>
</dbReference>
<proteinExistence type="predicted"/>
<gene>
    <name evidence="1" type="ORF">E4N76_00635</name>
</gene>
<reference evidence="1" key="1">
    <citation type="submission" date="2019-04" db="EMBL/GenBank/DDBJ databases">
        <title>Whole genome sequencing of oral phylogroup 2 treponemes.</title>
        <authorList>
            <person name="Chan Y."/>
            <person name="Zeng H.H."/>
            <person name="Yu X.L."/>
            <person name="Leung W.K."/>
            <person name="Watt R.M."/>
        </authorList>
    </citation>
    <scope>NUCLEOTIDE SEQUENCE</scope>
    <source>
        <strain evidence="1">OMZ 847</strain>
    </source>
</reference>
<sequence>MKQGYLREGLWQNVYLLEFYKDNKGDVLEDSFAFGVPPESEEIVLPQRKTETKTFGGLIVDDYGCHELKITLAGNTVNNELRRIYHTDGQQEYLTGEDEIFKLKALIEKYKQNKNTMGSKILLYDLSKHGNIRKKKKTIDSFCWEVFPAEFKIKRSKERPFTYTYSIEFTAVGTESKLQLDKTVRILGVDFNPAFDKINKYLDDLESKFAFMKTAIAKINETRAFVQKCKELTLLAVGGTINVFRTLIDDTFVVGNTVFDLYRETAGGAIPFAIDNSDFAAALLIDLSENIHRLARDIKSATKKEFYMPVGIFDNWETAIEELDTLGQLSLNNIDREIDSMIVTAKMNKPQEQQLQVGENRSITTYGTKIALITDGMNFEKLAQEHYGDSSKAYIIASANSASSMSDLISRNGKYVLIPVLKRGEANFENQIIGLSGQRDSYGKDIALDDYGHIVLNESGSDFKFVSGKKNLSQSILMRLQENTSKRVRLQLYGIKTSIPDSEQAGAAYILSSIIQTLNQEPRIKELKGVSFKGEGDVLKIDIDYTDIGGSGNTIKGVI</sequence>
<evidence type="ECO:0000313" key="2">
    <source>
        <dbReference type="Proteomes" id="UP001059401"/>
    </source>
</evidence>
<dbReference type="Proteomes" id="UP001059401">
    <property type="component" value="Chromosome"/>
</dbReference>
<dbReference type="RefSeq" id="WP_255805681.1">
    <property type="nucleotide sequence ID" value="NZ_CP038802.1"/>
</dbReference>
<protein>
    <submittedName>
        <fullName evidence="1">Uncharacterized protein</fullName>
    </submittedName>
</protein>
<accession>A0ABY5HQD5</accession>